<comment type="similarity">
    <text evidence="1">Belongs to the Mu gp47/PBSX XkdT family.</text>
</comment>
<dbReference type="PANTHER" id="PTHR37829">
    <property type="entry name" value="PHAGE-LIKE ELEMENT PBSX PROTEIN XKDT"/>
    <property type="match status" value="1"/>
</dbReference>
<dbReference type="Pfam" id="PF26079">
    <property type="entry name" value="Baseplate_J_C"/>
    <property type="match status" value="1"/>
</dbReference>
<feature type="domain" description="Baseplate protein J-like barrel" evidence="2">
    <location>
        <begin position="85"/>
        <end position="169"/>
    </location>
</feature>
<accession>A0A8J6M8S9</accession>
<name>A0A8J6M8S9_9FIRM</name>
<sequence length="353" mass="36941">MTVDEIYSGMAARFQEETGLVPAGDGDLAVRLYAVAAQIYALYVQADWVERQCFPQSAHGAYLDKHAQLRGLERREAVRAQGVLRFETDSAAQTDLSIPAGTVCMTAEQVRFETLEDVVLQAGETAAQVRAQAVKPGSAGNAAAGTIRAMAVAPVGVSRCTNPAAFTGGLEEETDEALRVRVLETFQRMPNGANAAFYQQGAMSFPEVAAAAVLSRPRGVGTVDVVVSTPAGVPDSALLAQLSSYFTQRREIAVDVRVRAPEVKSIDVSVAVAAADGADGEAVRSRVEAALRAQFDGRLLGRDVLRAALGAVIYGVDGVANYSIAVPAADVAAAADELPVLGTLTVTEMEVSG</sequence>
<evidence type="ECO:0000313" key="5">
    <source>
        <dbReference type="EMBL" id="MBC5734091.1"/>
    </source>
</evidence>
<comment type="caution">
    <text evidence="5">The sequence shown here is derived from an EMBL/GenBank/DDBJ whole genome shotgun (WGS) entry which is preliminary data.</text>
</comment>
<evidence type="ECO:0000256" key="1">
    <source>
        <dbReference type="ARBA" id="ARBA00038087"/>
    </source>
</evidence>
<proteinExistence type="inferred from homology"/>
<dbReference type="AlphaFoldDB" id="A0A8J6M8S9"/>
<dbReference type="InterPro" id="IPR058531">
    <property type="entry name" value="Baseplate_J_M"/>
</dbReference>
<evidence type="ECO:0000259" key="4">
    <source>
        <dbReference type="Pfam" id="PF26079"/>
    </source>
</evidence>
<protein>
    <submittedName>
        <fullName evidence="5">Baseplate J/gp47 family protein</fullName>
    </submittedName>
</protein>
<dbReference type="RefSeq" id="WP_186907982.1">
    <property type="nucleotide sequence ID" value="NZ_JACOPP010000013.1"/>
</dbReference>
<evidence type="ECO:0000259" key="3">
    <source>
        <dbReference type="Pfam" id="PF26078"/>
    </source>
</evidence>
<dbReference type="PANTHER" id="PTHR37829:SF3">
    <property type="entry name" value="PROTEIN JAYE-RELATED"/>
    <property type="match status" value="1"/>
</dbReference>
<keyword evidence="6" id="KW-1185">Reference proteome</keyword>
<dbReference type="Proteomes" id="UP000661435">
    <property type="component" value="Unassembled WGS sequence"/>
</dbReference>
<dbReference type="Pfam" id="PF26078">
    <property type="entry name" value="Baseplate_J_M"/>
    <property type="match status" value="1"/>
</dbReference>
<evidence type="ECO:0000313" key="6">
    <source>
        <dbReference type="Proteomes" id="UP000661435"/>
    </source>
</evidence>
<organism evidence="5 6">
    <name type="scientific">Lawsonibacter hominis</name>
    <dbReference type="NCBI Taxonomy" id="2763053"/>
    <lineage>
        <taxon>Bacteria</taxon>
        <taxon>Bacillati</taxon>
        <taxon>Bacillota</taxon>
        <taxon>Clostridia</taxon>
        <taxon>Eubacteriales</taxon>
        <taxon>Oscillospiraceae</taxon>
        <taxon>Lawsonibacter</taxon>
    </lineage>
</organism>
<feature type="domain" description="Baseplate J-like C-terminal" evidence="4">
    <location>
        <begin position="266"/>
        <end position="347"/>
    </location>
</feature>
<reference evidence="5" key="1">
    <citation type="submission" date="2020-08" db="EMBL/GenBank/DDBJ databases">
        <title>Genome public.</title>
        <authorList>
            <person name="Liu C."/>
            <person name="Sun Q."/>
        </authorList>
    </citation>
    <scope>NUCLEOTIDE SEQUENCE</scope>
    <source>
        <strain evidence="5">NSJ-51</strain>
    </source>
</reference>
<dbReference type="EMBL" id="JACOPP010000013">
    <property type="protein sequence ID" value="MBC5734091.1"/>
    <property type="molecule type" value="Genomic_DNA"/>
</dbReference>
<dbReference type="Pfam" id="PF04865">
    <property type="entry name" value="Baseplate_J"/>
    <property type="match status" value="1"/>
</dbReference>
<dbReference type="InterPro" id="IPR052399">
    <property type="entry name" value="Phage_Baseplate_Assmbl_Protein"/>
</dbReference>
<evidence type="ECO:0000259" key="2">
    <source>
        <dbReference type="Pfam" id="PF04865"/>
    </source>
</evidence>
<dbReference type="InterPro" id="IPR058530">
    <property type="entry name" value="Baseplate_J-like_C"/>
</dbReference>
<dbReference type="InterPro" id="IPR006949">
    <property type="entry name" value="Barrel_Baseplate_J-like"/>
</dbReference>
<gene>
    <name evidence="5" type="ORF">H8S57_10190</name>
</gene>
<feature type="domain" description="Baseplate J-like central" evidence="3">
    <location>
        <begin position="190"/>
        <end position="258"/>
    </location>
</feature>